<reference evidence="1 2" key="1">
    <citation type="submission" date="2019-08" db="EMBL/GenBank/DDBJ databases">
        <title>The genome of the soybean aphid Biotype 1, its phylome, world population structure and adaptation to the North American continent.</title>
        <authorList>
            <person name="Giordano R."/>
            <person name="Donthu R.K."/>
            <person name="Hernandez A.G."/>
            <person name="Wright C.L."/>
            <person name="Zimin A.V."/>
        </authorList>
    </citation>
    <scope>NUCLEOTIDE SEQUENCE [LARGE SCALE GENOMIC DNA]</scope>
    <source>
        <tissue evidence="1">Whole aphids</tissue>
    </source>
</reference>
<accession>A0A6G0TD27</accession>
<proteinExistence type="predicted"/>
<keyword evidence="2" id="KW-1185">Reference proteome</keyword>
<evidence type="ECO:0000313" key="2">
    <source>
        <dbReference type="Proteomes" id="UP000475862"/>
    </source>
</evidence>
<dbReference type="AlphaFoldDB" id="A0A6G0TD27"/>
<dbReference type="EMBL" id="VYZN01000042">
    <property type="protein sequence ID" value="KAE9530779.1"/>
    <property type="molecule type" value="Genomic_DNA"/>
</dbReference>
<sequence length="213" mass="24102">MEAGIKTFCYFVNQSFYTMMMHDNLGLQIAYNAYNIINTDSADFLLVFPTQDSNKKAPKTDITKPASVTVAVPPQSVSPTMRVPKTKKQNPAVIMYNKHEVDESLSFGFEVPKTDIIKLASVTVAVPPQSVSPTMRVPKTKKQNPAVIMYNKYEVDESLSFGFDQVDQHLLIDSVNDSPIEYNYEEVVLFVKQAWQDVEKMKIDGKSNILEYK</sequence>
<name>A0A6G0TD27_APHGL</name>
<gene>
    <name evidence="1" type="ORF">AGLY_011241</name>
</gene>
<protein>
    <submittedName>
        <fullName evidence="1">Uncharacterized protein</fullName>
    </submittedName>
</protein>
<dbReference type="Proteomes" id="UP000475862">
    <property type="component" value="Unassembled WGS sequence"/>
</dbReference>
<comment type="caution">
    <text evidence="1">The sequence shown here is derived from an EMBL/GenBank/DDBJ whole genome shotgun (WGS) entry which is preliminary data.</text>
</comment>
<organism evidence="1 2">
    <name type="scientific">Aphis glycines</name>
    <name type="common">Soybean aphid</name>
    <dbReference type="NCBI Taxonomy" id="307491"/>
    <lineage>
        <taxon>Eukaryota</taxon>
        <taxon>Metazoa</taxon>
        <taxon>Ecdysozoa</taxon>
        <taxon>Arthropoda</taxon>
        <taxon>Hexapoda</taxon>
        <taxon>Insecta</taxon>
        <taxon>Pterygota</taxon>
        <taxon>Neoptera</taxon>
        <taxon>Paraneoptera</taxon>
        <taxon>Hemiptera</taxon>
        <taxon>Sternorrhyncha</taxon>
        <taxon>Aphidomorpha</taxon>
        <taxon>Aphidoidea</taxon>
        <taxon>Aphididae</taxon>
        <taxon>Aphidini</taxon>
        <taxon>Aphis</taxon>
        <taxon>Aphis</taxon>
    </lineage>
</organism>
<evidence type="ECO:0000313" key="1">
    <source>
        <dbReference type="EMBL" id="KAE9530779.1"/>
    </source>
</evidence>